<feature type="region of interest" description="Disordered" evidence="1">
    <location>
        <begin position="93"/>
        <end position="112"/>
    </location>
</feature>
<dbReference type="EMBL" id="LAZR01016593">
    <property type="protein sequence ID" value="KKM03832.1"/>
    <property type="molecule type" value="Genomic_DNA"/>
</dbReference>
<accession>A0A0F9HKZ8</accession>
<protein>
    <submittedName>
        <fullName evidence="2">Uncharacterized protein</fullName>
    </submittedName>
</protein>
<comment type="caution">
    <text evidence="2">The sequence shown here is derived from an EMBL/GenBank/DDBJ whole genome shotgun (WGS) entry which is preliminary data.</text>
</comment>
<gene>
    <name evidence="2" type="ORF">LCGC14_1770550</name>
</gene>
<dbReference type="AlphaFoldDB" id="A0A0F9HKZ8"/>
<evidence type="ECO:0000256" key="1">
    <source>
        <dbReference type="SAM" id="MobiDB-lite"/>
    </source>
</evidence>
<proteinExistence type="predicted"/>
<sequence length="112" mass="13043">MNHRRICPGCSRVFDLLDHDDASEWAYGHDCEDGRESMNRADQRGHIEATRGQLWMKDNDLRLNGILVGCFCDQTTQAIAQRTADGYRERLRDMADERQPYEVSRHEATEEE</sequence>
<reference evidence="2" key="1">
    <citation type="journal article" date="2015" name="Nature">
        <title>Complex archaea that bridge the gap between prokaryotes and eukaryotes.</title>
        <authorList>
            <person name="Spang A."/>
            <person name="Saw J.H."/>
            <person name="Jorgensen S.L."/>
            <person name="Zaremba-Niedzwiedzka K."/>
            <person name="Martijn J."/>
            <person name="Lind A.E."/>
            <person name="van Eijk R."/>
            <person name="Schleper C."/>
            <person name="Guy L."/>
            <person name="Ettema T.J."/>
        </authorList>
    </citation>
    <scope>NUCLEOTIDE SEQUENCE</scope>
</reference>
<organism evidence="2">
    <name type="scientific">marine sediment metagenome</name>
    <dbReference type="NCBI Taxonomy" id="412755"/>
    <lineage>
        <taxon>unclassified sequences</taxon>
        <taxon>metagenomes</taxon>
        <taxon>ecological metagenomes</taxon>
    </lineage>
</organism>
<evidence type="ECO:0000313" key="2">
    <source>
        <dbReference type="EMBL" id="KKM03832.1"/>
    </source>
</evidence>
<name>A0A0F9HKZ8_9ZZZZ</name>